<reference evidence="2 3" key="1">
    <citation type="journal article" date="2014" name="PLoS ONE">
        <title>Genome Sequence of Candidatus Nitrososphaera evergladensis from Group I.1b Enriched from Everglades Soil Reveals Novel Genomic Features of the Ammonia-Oxidizing Archaea.</title>
        <authorList>
            <person name="Zhalnina K.V."/>
            <person name="Dias R."/>
            <person name="Leonard M.T."/>
            <person name="Dorr de Quadros P."/>
            <person name="Camargo F.A."/>
            <person name="Drew J.C."/>
            <person name="Farmerie W.G."/>
            <person name="Daroub S.H."/>
            <person name="Triplett E.W."/>
        </authorList>
    </citation>
    <scope>NUCLEOTIDE SEQUENCE [LARGE SCALE GENOMIC DNA]</scope>
    <source>
        <strain evidence="2 3">SR1</strain>
    </source>
</reference>
<name>A0A075MMU4_9ARCH</name>
<dbReference type="Proteomes" id="UP000028194">
    <property type="component" value="Chromosome"/>
</dbReference>
<feature type="region of interest" description="Disordered" evidence="1">
    <location>
        <begin position="85"/>
        <end position="126"/>
    </location>
</feature>
<accession>A0A075MMU4</accession>
<dbReference type="KEGG" id="nev:NTE_00393"/>
<evidence type="ECO:0000313" key="2">
    <source>
        <dbReference type="EMBL" id="AIF82475.1"/>
    </source>
</evidence>
<sequence>MPQDYDNSHILHVIESALELIGKGSKQVILDYLNVRYGMNTKLIVDYKDEFENYLRETIGDSAEIIISKIDATLYESRNNNNNRYNDNCNNNTNGNGHHNHNHNHNKNTNTTVLQEQKRSVSGKPAGYERKRITDVVHFLICDSCFWCASVLRECHEPKCLSCGSKIVSTVPVMSNEKFLVEVDEKRGISLSFREVGINKQQVVKPQ</sequence>
<dbReference type="AlphaFoldDB" id="A0A075MMU4"/>
<keyword evidence="3" id="KW-1185">Reference proteome</keyword>
<evidence type="ECO:0000313" key="3">
    <source>
        <dbReference type="Proteomes" id="UP000028194"/>
    </source>
</evidence>
<protein>
    <submittedName>
        <fullName evidence="2">Uncharacterized protein</fullName>
    </submittedName>
</protein>
<dbReference type="HOGENOM" id="CLU_113981_0_0_2"/>
<feature type="compositionally biased region" description="Low complexity" evidence="1">
    <location>
        <begin position="85"/>
        <end position="97"/>
    </location>
</feature>
<gene>
    <name evidence="2" type="ORF">NTE_00393</name>
</gene>
<dbReference type="EMBL" id="CP007174">
    <property type="protein sequence ID" value="AIF82475.1"/>
    <property type="molecule type" value="Genomic_DNA"/>
</dbReference>
<proteinExistence type="predicted"/>
<organism evidence="2 3">
    <name type="scientific">Candidatus Nitrososphaera evergladensis SR1</name>
    <dbReference type="NCBI Taxonomy" id="1459636"/>
    <lineage>
        <taxon>Archaea</taxon>
        <taxon>Nitrososphaerota</taxon>
        <taxon>Nitrososphaeria</taxon>
        <taxon>Nitrososphaerales</taxon>
        <taxon>Nitrososphaeraceae</taxon>
        <taxon>Nitrososphaera</taxon>
    </lineage>
</organism>
<dbReference type="OrthoDB" id="384460at2157"/>
<dbReference type="GeneID" id="41596276"/>
<dbReference type="RefSeq" id="WP_148699440.1">
    <property type="nucleotide sequence ID" value="NZ_CP007174.1"/>
</dbReference>
<evidence type="ECO:0000256" key="1">
    <source>
        <dbReference type="SAM" id="MobiDB-lite"/>
    </source>
</evidence>